<dbReference type="InterPro" id="IPR011990">
    <property type="entry name" value="TPR-like_helical_dom_sf"/>
</dbReference>
<accession>A0A445L984</accession>
<dbReference type="PROSITE" id="PS51375">
    <property type="entry name" value="PPR"/>
    <property type="match status" value="5"/>
</dbReference>
<dbReference type="Gene3D" id="1.25.40.10">
    <property type="entry name" value="Tetratricopeptide repeat domain"/>
    <property type="match status" value="3"/>
</dbReference>
<dbReference type="InterPro" id="IPR002885">
    <property type="entry name" value="PPR_rpt"/>
</dbReference>
<feature type="repeat" description="PPR" evidence="3">
    <location>
        <begin position="32"/>
        <end position="66"/>
    </location>
</feature>
<dbReference type="GO" id="GO:0010019">
    <property type="term" value="P:chloroplast-nucleus signaling pathway"/>
    <property type="evidence" value="ECO:0007669"/>
    <property type="project" value="TreeGrafter"/>
</dbReference>
<feature type="repeat" description="PPR" evidence="3">
    <location>
        <begin position="189"/>
        <end position="223"/>
    </location>
</feature>
<feature type="repeat" description="PPR" evidence="3">
    <location>
        <begin position="85"/>
        <end position="119"/>
    </location>
</feature>
<dbReference type="Pfam" id="PF13041">
    <property type="entry name" value="PPR_2"/>
    <property type="match status" value="3"/>
</dbReference>
<name>A0A445L984_GLYSO</name>
<feature type="repeat" description="PPR" evidence="3">
    <location>
        <begin position="224"/>
        <end position="258"/>
    </location>
</feature>
<feature type="repeat" description="PPR" evidence="3">
    <location>
        <begin position="120"/>
        <end position="150"/>
    </location>
</feature>
<comment type="similarity">
    <text evidence="1">Belongs to the PPR family. P subfamily.</text>
</comment>
<dbReference type="GO" id="GO:0031930">
    <property type="term" value="P:mitochondria-nucleus signaling pathway"/>
    <property type="evidence" value="ECO:0007669"/>
    <property type="project" value="TreeGrafter"/>
</dbReference>
<proteinExistence type="inferred from homology"/>
<comment type="caution">
    <text evidence="4">The sequence shown here is derived from an EMBL/GenBank/DDBJ whole genome shotgun (WGS) entry which is preliminary data.</text>
</comment>
<dbReference type="AlphaFoldDB" id="A0A445L984"/>
<keyword evidence="5" id="KW-1185">Reference proteome</keyword>
<evidence type="ECO:0000256" key="3">
    <source>
        <dbReference type="PROSITE-ProRule" id="PRU00708"/>
    </source>
</evidence>
<evidence type="ECO:0000256" key="2">
    <source>
        <dbReference type="ARBA" id="ARBA00022737"/>
    </source>
</evidence>
<dbReference type="Proteomes" id="UP000289340">
    <property type="component" value="Chromosome 3"/>
</dbReference>
<dbReference type="NCBIfam" id="TIGR00756">
    <property type="entry name" value="PPR"/>
    <property type="match status" value="5"/>
</dbReference>
<keyword evidence="2" id="KW-0677">Repeat</keyword>
<reference evidence="4 5" key="1">
    <citation type="submission" date="2018-09" db="EMBL/GenBank/DDBJ databases">
        <title>A high-quality reference genome of wild soybean provides a powerful tool to mine soybean genomes.</title>
        <authorList>
            <person name="Xie M."/>
            <person name="Chung C.Y.L."/>
            <person name="Li M.-W."/>
            <person name="Wong F.-L."/>
            <person name="Chan T.-F."/>
            <person name="Lam H.-M."/>
        </authorList>
    </citation>
    <scope>NUCLEOTIDE SEQUENCE [LARGE SCALE GENOMIC DNA]</scope>
    <source>
        <strain evidence="5">cv. W05</strain>
        <tissue evidence="4">Hypocotyl of etiolated seedlings</tissue>
    </source>
</reference>
<protein>
    <submittedName>
        <fullName evidence="4">Putative pentatricopeptide repeat-containing protein</fullName>
    </submittedName>
</protein>
<dbReference type="GO" id="GO:0009507">
    <property type="term" value="C:chloroplast"/>
    <property type="evidence" value="ECO:0007669"/>
    <property type="project" value="TreeGrafter"/>
</dbReference>
<sequence length="290" mass="33493">MRVCVCVSLGYLFPSSEPHKRIWKKGCCCRADMKMWNVILNGWCVLGNSHKAKRVWRDIVASPCKPDIFTYATFIKALTKGGKPDVVICNCIIDALCFKKRIPEALKIFCDMSERGCEPNVATYNLLIKYMCNIQRMEKVYELVDEMERKKGSCLPNAVTYCYLLKSLKESGKVCRVLERMERNGCGMNGDVYNMVLSLYMKWDDGDGVRKTWEEMERNGWGPNRRSYTIMIHENFEKGRVKDAVRYLEEMISKGMVLEPRTDKLVSSMNIRLKGRTKKHEDVEGGRTSL</sequence>
<organism evidence="4 5">
    <name type="scientific">Glycine soja</name>
    <name type="common">Wild soybean</name>
    <dbReference type="NCBI Taxonomy" id="3848"/>
    <lineage>
        <taxon>Eukaryota</taxon>
        <taxon>Viridiplantae</taxon>
        <taxon>Streptophyta</taxon>
        <taxon>Embryophyta</taxon>
        <taxon>Tracheophyta</taxon>
        <taxon>Spermatophyta</taxon>
        <taxon>Magnoliopsida</taxon>
        <taxon>eudicotyledons</taxon>
        <taxon>Gunneridae</taxon>
        <taxon>Pentapetalae</taxon>
        <taxon>rosids</taxon>
        <taxon>fabids</taxon>
        <taxon>Fabales</taxon>
        <taxon>Fabaceae</taxon>
        <taxon>Papilionoideae</taxon>
        <taxon>50 kb inversion clade</taxon>
        <taxon>NPAAA clade</taxon>
        <taxon>indigoferoid/millettioid clade</taxon>
        <taxon>Phaseoleae</taxon>
        <taxon>Glycine</taxon>
        <taxon>Glycine subgen. Soja</taxon>
    </lineage>
</organism>
<gene>
    <name evidence="4" type="ORF">D0Y65_006473</name>
</gene>
<dbReference type="EMBL" id="QZWG01000003">
    <property type="protein sequence ID" value="RZC19659.1"/>
    <property type="molecule type" value="Genomic_DNA"/>
</dbReference>
<dbReference type="PANTHER" id="PTHR47936:SF1">
    <property type="entry name" value="PENTATRICOPEPTIDE REPEAT-CONTAINING PROTEIN GUN1, CHLOROPLASTIC"/>
    <property type="match status" value="1"/>
</dbReference>
<dbReference type="PANTHER" id="PTHR47936">
    <property type="entry name" value="PPR_LONG DOMAIN-CONTAINING PROTEIN"/>
    <property type="match status" value="1"/>
</dbReference>
<evidence type="ECO:0000256" key="1">
    <source>
        <dbReference type="ARBA" id="ARBA00007626"/>
    </source>
</evidence>
<evidence type="ECO:0000313" key="5">
    <source>
        <dbReference type="Proteomes" id="UP000289340"/>
    </source>
</evidence>
<evidence type="ECO:0000313" key="4">
    <source>
        <dbReference type="EMBL" id="RZC19659.1"/>
    </source>
</evidence>